<protein>
    <recommendedName>
        <fullName evidence="5">DUF948 domain-containing protein</fullName>
    </recommendedName>
</protein>
<keyword evidence="4" id="KW-1185">Reference proteome</keyword>
<reference evidence="3 4" key="1">
    <citation type="submission" date="2021-08" db="EMBL/GenBank/DDBJ databases">
        <title>Nocardioides bacterium WL0053 sp. nov., isolated from the sediment.</title>
        <authorList>
            <person name="Wang L."/>
            <person name="Zhang D."/>
            <person name="Zhang A."/>
        </authorList>
    </citation>
    <scope>NUCLEOTIDE SEQUENCE [LARGE SCALE GENOMIC DNA]</scope>
    <source>
        <strain evidence="3 4">WL0053</strain>
    </source>
</reference>
<feature type="region of interest" description="Disordered" evidence="2">
    <location>
        <begin position="148"/>
        <end position="170"/>
    </location>
</feature>
<organism evidence="3 4">
    <name type="scientific">Nocardioides jiangsuensis</name>
    <dbReference type="NCBI Taxonomy" id="2866161"/>
    <lineage>
        <taxon>Bacteria</taxon>
        <taxon>Bacillati</taxon>
        <taxon>Actinomycetota</taxon>
        <taxon>Actinomycetes</taxon>
        <taxon>Propionibacteriales</taxon>
        <taxon>Nocardioidaceae</taxon>
        <taxon>Nocardioides</taxon>
    </lineage>
</organism>
<evidence type="ECO:0000256" key="1">
    <source>
        <dbReference type="SAM" id="Coils"/>
    </source>
</evidence>
<keyword evidence="1" id="KW-0175">Coiled coil</keyword>
<evidence type="ECO:0000313" key="4">
    <source>
        <dbReference type="Proteomes" id="UP000754710"/>
    </source>
</evidence>
<accession>A0ABS7RN82</accession>
<dbReference type="RefSeq" id="WP_221025880.1">
    <property type="nucleotide sequence ID" value="NZ_JAIEZQ010000002.1"/>
</dbReference>
<sequence length="170" mass="18210">MNPALLPALLGAAATLVVLLCVLLAVVLAGRRRTERALAAARTDVDDLRARLDALTEEVETARTANAATPAVLPAEYLITTARQPAGAAAEGERDAGLEPVPARAVWSVTLGEPLLKAVAFGYGVRRALSPESRNRIAFEMRREVKRARKERRRAARRPAGTVDPQDEAA</sequence>
<comment type="caution">
    <text evidence="3">The sequence shown here is derived from an EMBL/GenBank/DDBJ whole genome shotgun (WGS) entry which is preliminary data.</text>
</comment>
<gene>
    <name evidence="3" type="ORF">K1X13_15365</name>
</gene>
<evidence type="ECO:0008006" key="5">
    <source>
        <dbReference type="Google" id="ProtNLM"/>
    </source>
</evidence>
<proteinExistence type="predicted"/>
<dbReference type="EMBL" id="JAIEZQ010000002">
    <property type="protein sequence ID" value="MBY9076211.1"/>
    <property type="molecule type" value="Genomic_DNA"/>
</dbReference>
<feature type="compositionally biased region" description="Basic residues" evidence="2">
    <location>
        <begin position="148"/>
        <end position="157"/>
    </location>
</feature>
<evidence type="ECO:0000256" key="2">
    <source>
        <dbReference type="SAM" id="MobiDB-lite"/>
    </source>
</evidence>
<feature type="coiled-coil region" evidence="1">
    <location>
        <begin position="31"/>
        <end position="65"/>
    </location>
</feature>
<dbReference type="Proteomes" id="UP000754710">
    <property type="component" value="Unassembled WGS sequence"/>
</dbReference>
<name>A0ABS7RN82_9ACTN</name>
<evidence type="ECO:0000313" key="3">
    <source>
        <dbReference type="EMBL" id="MBY9076211.1"/>
    </source>
</evidence>